<keyword evidence="5" id="KW-1185">Reference proteome</keyword>
<dbReference type="RefSeq" id="WP_191318457.1">
    <property type="nucleotide sequence ID" value="NZ_BNCG01000003.1"/>
</dbReference>
<sequence length="164" mass="17884">MSLLRWPWGSSEDLTAQRLQPACAAALAHIHAASFAHGWDEEAMAAMILDDMIQGDGLFVAGQPGNAPVAFVLSRCVLDEAEILTIAVAGRWRGRRASLRLLQHHLQCLAARGVRTVHLEVEEGNTPALRLYSGFGFVRTGERKGYYAKADGSRATAVLMTREL</sequence>
<dbReference type="Pfam" id="PF00583">
    <property type="entry name" value="Acetyltransf_1"/>
    <property type="match status" value="1"/>
</dbReference>
<keyword evidence="1 4" id="KW-0808">Transferase</keyword>
<dbReference type="InterPro" id="IPR000182">
    <property type="entry name" value="GNAT_dom"/>
</dbReference>
<evidence type="ECO:0000256" key="2">
    <source>
        <dbReference type="ARBA" id="ARBA00023315"/>
    </source>
</evidence>
<dbReference type="PROSITE" id="PS51186">
    <property type="entry name" value="GNAT"/>
    <property type="match status" value="1"/>
</dbReference>
<dbReference type="Proteomes" id="UP001595704">
    <property type="component" value="Unassembled WGS sequence"/>
</dbReference>
<proteinExistence type="predicted"/>
<dbReference type="Gene3D" id="3.40.630.30">
    <property type="match status" value="1"/>
</dbReference>
<dbReference type="InterPro" id="IPR050680">
    <property type="entry name" value="YpeA/RimI_acetyltransf"/>
</dbReference>
<evidence type="ECO:0000313" key="5">
    <source>
        <dbReference type="Proteomes" id="UP001595704"/>
    </source>
</evidence>
<protein>
    <submittedName>
        <fullName evidence="4">GNAT family N-acetyltransferase</fullName>
        <ecNumber evidence="4">2.3.1.-</ecNumber>
    </submittedName>
</protein>
<evidence type="ECO:0000313" key="4">
    <source>
        <dbReference type="EMBL" id="MFC3639108.1"/>
    </source>
</evidence>
<gene>
    <name evidence="4" type="ORF">ACFONL_17340</name>
</gene>
<evidence type="ECO:0000256" key="1">
    <source>
        <dbReference type="ARBA" id="ARBA00022679"/>
    </source>
</evidence>
<name>A0ABV7UKR5_9HYPH</name>
<dbReference type="SUPFAM" id="SSF55729">
    <property type="entry name" value="Acyl-CoA N-acyltransferases (Nat)"/>
    <property type="match status" value="1"/>
</dbReference>
<dbReference type="GO" id="GO:0016746">
    <property type="term" value="F:acyltransferase activity"/>
    <property type="evidence" value="ECO:0007669"/>
    <property type="project" value="UniProtKB-KW"/>
</dbReference>
<evidence type="ECO:0000259" key="3">
    <source>
        <dbReference type="PROSITE" id="PS51186"/>
    </source>
</evidence>
<dbReference type="InterPro" id="IPR016181">
    <property type="entry name" value="Acyl_CoA_acyltransferase"/>
</dbReference>
<dbReference type="PANTHER" id="PTHR43420">
    <property type="entry name" value="ACETYLTRANSFERASE"/>
    <property type="match status" value="1"/>
</dbReference>
<dbReference type="EMBL" id="JBHRYC010000086">
    <property type="protein sequence ID" value="MFC3639108.1"/>
    <property type="molecule type" value="Genomic_DNA"/>
</dbReference>
<dbReference type="EC" id="2.3.1.-" evidence="4"/>
<comment type="caution">
    <text evidence="4">The sequence shown here is derived from an EMBL/GenBank/DDBJ whole genome shotgun (WGS) entry which is preliminary data.</text>
</comment>
<reference evidence="5" key="1">
    <citation type="journal article" date="2019" name="Int. J. Syst. Evol. Microbiol.">
        <title>The Global Catalogue of Microorganisms (GCM) 10K type strain sequencing project: providing services to taxonomists for standard genome sequencing and annotation.</title>
        <authorList>
            <consortium name="The Broad Institute Genomics Platform"/>
            <consortium name="The Broad Institute Genome Sequencing Center for Infectious Disease"/>
            <person name="Wu L."/>
            <person name="Ma J."/>
        </authorList>
    </citation>
    <scope>NUCLEOTIDE SEQUENCE [LARGE SCALE GENOMIC DNA]</scope>
    <source>
        <strain evidence="5">KCTC 42282</strain>
    </source>
</reference>
<accession>A0ABV7UKR5</accession>
<keyword evidence="2 4" id="KW-0012">Acyltransferase</keyword>
<feature type="domain" description="N-acetyltransferase" evidence="3">
    <location>
        <begin position="14"/>
        <end position="164"/>
    </location>
</feature>
<organism evidence="4 5">
    <name type="scientific">Camelimonas fluminis</name>
    <dbReference type="NCBI Taxonomy" id="1576911"/>
    <lineage>
        <taxon>Bacteria</taxon>
        <taxon>Pseudomonadati</taxon>
        <taxon>Pseudomonadota</taxon>
        <taxon>Alphaproteobacteria</taxon>
        <taxon>Hyphomicrobiales</taxon>
        <taxon>Chelatococcaceae</taxon>
        <taxon>Camelimonas</taxon>
    </lineage>
</organism>
<dbReference type="CDD" id="cd04301">
    <property type="entry name" value="NAT_SF"/>
    <property type="match status" value="1"/>
</dbReference>
<dbReference type="PANTHER" id="PTHR43420:SF44">
    <property type="entry name" value="ACETYLTRANSFERASE YPEA"/>
    <property type="match status" value="1"/>
</dbReference>